<dbReference type="EMBL" id="JBBPBF010000025">
    <property type="protein sequence ID" value="KAK7609101.1"/>
    <property type="molecule type" value="Genomic_DNA"/>
</dbReference>
<proteinExistence type="predicted"/>
<keyword evidence="1" id="KW-0472">Membrane</keyword>
<evidence type="ECO:0000256" key="1">
    <source>
        <dbReference type="SAM" id="Phobius"/>
    </source>
</evidence>
<keyword evidence="1" id="KW-0812">Transmembrane</keyword>
<evidence type="ECO:0000313" key="2">
    <source>
        <dbReference type="EMBL" id="KAK7609101.1"/>
    </source>
</evidence>
<reference evidence="2 3" key="1">
    <citation type="submission" date="2024-04" db="EMBL/GenBank/DDBJ databases">
        <title>Phyllosticta paracitricarpa is synonymous to the EU quarantine fungus P. citricarpa based on phylogenomic analyses.</title>
        <authorList>
            <consortium name="Lawrence Berkeley National Laboratory"/>
            <person name="Van ingen-buijs V.A."/>
            <person name="Van westerhoven A.C."/>
            <person name="Haridas S."/>
            <person name="Skiadas P."/>
            <person name="Martin F."/>
            <person name="Groenewald J.Z."/>
            <person name="Crous P.W."/>
            <person name="Seidl M.F."/>
        </authorList>
    </citation>
    <scope>NUCLEOTIDE SEQUENCE [LARGE SCALE GENOMIC DNA]</scope>
    <source>
        <strain evidence="2 3">CBS 141358</strain>
    </source>
</reference>
<name>A0ABR1N524_9PEZI</name>
<gene>
    <name evidence="2" type="ORF">JOL62DRAFT_579579</name>
</gene>
<dbReference type="Proteomes" id="UP001367316">
    <property type="component" value="Unassembled WGS sequence"/>
</dbReference>
<sequence length="120" mass="13229">MDGWMDGWMRDGLTDRDENGGIGRHDDGNTGEVFRLNSFRHCRCCCCRHCLSRPLGIRVESSQFVSSGAVVVVAVLGSVPLGLMMAMDGDQWVRARITLHIFLSVYLHAQATATVFAVVD</sequence>
<feature type="transmembrane region" description="Helical" evidence="1">
    <location>
        <begin position="97"/>
        <end position="119"/>
    </location>
</feature>
<comment type="caution">
    <text evidence="2">The sequence shown here is derived from an EMBL/GenBank/DDBJ whole genome shotgun (WGS) entry which is preliminary data.</text>
</comment>
<keyword evidence="1" id="KW-1133">Transmembrane helix</keyword>
<organism evidence="2 3">
    <name type="scientific">Phyllosticta paracitricarpa</name>
    <dbReference type="NCBI Taxonomy" id="2016321"/>
    <lineage>
        <taxon>Eukaryota</taxon>
        <taxon>Fungi</taxon>
        <taxon>Dikarya</taxon>
        <taxon>Ascomycota</taxon>
        <taxon>Pezizomycotina</taxon>
        <taxon>Dothideomycetes</taxon>
        <taxon>Dothideomycetes incertae sedis</taxon>
        <taxon>Botryosphaeriales</taxon>
        <taxon>Phyllostictaceae</taxon>
        <taxon>Phyllosticta</taxon>
    </lineage>
</organism>
<keyword evidence="3" id="KW-1185">Reference proteome</keyword>
<feature type="transmembrane region" description="Helical" evidence="1">
    <location>
        <begin position="64"/>
        <end position="85"/>
    </location>
</feature>
<evidence type="ECO:0000313" key="3">
    <source>
        <dbReference type="Proteomes" id="UP001367316"/>
    </source>
</evidence>
<protein>
    <submittedName>
        <fullName evidence="2">Uncharacterized protein</fullName>
    </submittedName>
</protein>
<accession>A0ABR1N524</accession>